<dbReference type="EMBL" id="KV418192">
    <property type="protein sequence ID" value="KZP03029.1"/>
    <property type="molecule type" value="Genomic_DNA"/>
</dbReference>
<gene>
    <name evidence="1" type="ORF">FIBSPDRAFT_969378</name>
</gene>
<reference evidence="1 2" key="1">
    <citation type="journal article" date="2016" name="Mol. Biol. Evol.">
        <title>Comparative Genomics of Early-Diverging Mushroom-Forming Fungi Provides Insights into the Origins of Lignocellulose Decay Capabilities.</title>
        <authorList>
            <person name="Nagy L.G."/>
            <person name="Riley R."/>
            <person name="Tritt A."/>
            <person name="Adam C."/>
            <person name="Daum C."/>
            <person name="Floudas D."/>
            <person name="Sun H."/>
            <person name="Yadav J.S."/>
            <person name="Pangilinan J."/>
            <person name="Larsson K.H."/>
            <person name="Matsuura K."/>
            <person name="Barry K."/>
            <person name="Labutti K."/>
            <person name="Kuo R."/>
            <person name="Ohm R.A."/>
            <person name="Bhattacharya S.S."/>
            <person name="Shirouzu T."/>
            <person name="Yoshinaga Y."/>
            <person name="Martin F.M."/>
            <person name="Grigoriev I.V."/>
            <person name="Hibbett D.S."/>
        </authorList>
    </citation>
    <scope>NUCLEOTIDE SEQUENCE [LARGE SCALE GENOMIC DNA]</scope>
    <source>
        <strain evidence="1 2">CBS 109695</strain>
    </source>
</reference>
<evidence type="ECO:0000313" key="1">
    <source>
        <dbReference type="EMBL" id="KZP03029.1"/>
    </source>
</evidence>
<dbReference type="OrthoDB" id="430315at2759"/>
<dbReference type="Gene3D" id="2.60.110.10">
    <property type="entry name" value="Thaumatin"/>
    <property type="match status" value="1"/>
</dbReference>
<organism evidence="1 2">
    <name type="scientific">Athelia psychrophila</name>
    <dbReference type="NCBI Taxonomy" id="1759441"/>
    <lineage>
        <taxon>Eukaryota</taxon>
        <taxon>Fungi</taxon>
        <taxon>Dikarya</taxon>
        <taxon>Basidiomycota</taxon>
        <taxon>Agaricomycotina</taxon>
        <taxon>Agaricomycetes</taxon>
        <taxon>Agaricomycetidae</taxon>
        <taxon>Atheliales</taxon>
        <taxon>Atheliaceae</taxon>
        <taxon>Athelia</taxon>
    </lineage>
</organism>
<name>A0A167TKF3_9AGAM</name>
<accession>A0A167TKF3</accession>
<protein>
    <submittedName>
        <fullName evidence="1">Uncharacterized protein</fullName>
    </submittedName>
</protein>
<dbReference type="Proteomes" id="UP000076532">
    <property type="component" value="Unassembled WGS sequence"/>
</dbReference>
<dbReference type="AlphaFoldDB" id="A0A167TKF3"/>
<evidence type="ECO:0000313" key="2">
    <source>
        <dbReference type="Proteomes" id="UP000076532"/>
    </source>
</evidence>
<dbReference type="InterPro" id="IPR037176">
    <property type="entry name" value="Osmotin/thaumatin-like_sf"/>
</dbReference>
<dbReference type="SUPFAM" id="SSF49870">
    <property type="entry name" value="Osmotin, thaumatin-like protein"/>
    <property type="match status" value="1"/>
</dbReference>
<proteinExistence type="predicted"/>
<sequence>MTRRSASAPAYEAGFSSATAVTCKNCCGCANWQDVFNSTLVPSSTIKCNNTSPAWAEIVQPTLQYIKEGCPNCYTFPYDDMSSTFTCKTIVDNYNVQNYTVELFNCPL</sequence>
<keyword evidence="2" id="KW-1185">Reference proteome</keyword>